<gene>
    <name evidence="2" type="ORF">DRW41_16125</name>
</gene>
<sequence>MLKWLLFILMFVSFLGFLFFTFLGGIIGSYAIEFHANPSIFQKTAYAFQHSNYPYVAVCFFIWFVLTLFFFKKQQEKCES</sequence>
<comment type="caution">
    <text evidence="2">The sequence shown here is derived from an EMBL/GenBank/DDBJ whole genome shotgun (WGS) entry which is preliminary data.</text>
</comment>
<keyword evidence="1" id="KW-0812">Transmembrane</keyword>
<dbReference type="EMBL" id="QNQT01000008">
    <property type="protein sequence ID" value="RDU35672.1"/>
    <property type="molecule type" value="Genomic_DNA"/>
</dbReference>
<feature type="transmembrane region" description="Helical" evidence="1">
    <location>
        <begin position="52"/>
        <end position="71"/>
    </location>
</feature>
<reference evidence="2 3" key="1">
    <citation type="submission" date="2018-07" db="EMBL/GenBank/DDBJ databases">
        <title>Bacillus sp. YLB-04 draft genome sequence.</title>
        <authorList>
            <person name="Yu L."/>
            <person name="Tang X."/>
        </authorList>
    </citation>
    <scope>NUCLEOTIDE SEQUENCE [LARGE SCALE GENOMIC DNA]</scope>
    <source>
        <strain evidence="2 3">YLB-04</strain>
    </source>
</reference>
<evidence type="ECO:0000256" key="1">
    <source>
        <dbReference type="SAM" id="Phobius"/>
    </source>
</evidence>
<keyword evidence="1" id="KW-0472">Membrane</keyword>
<protein>
    <submittedName>
        <fullName evidence="2">Uncharacterized protein</fullName>
    </submittedName>
</protein>
<name>A0A3D8GN25_9BACI</name>
<feature type="transmembrane region" description="Helical" evidence="1">
    <location>
        <begin position="7"/>
        <end position="32"/>
    </location>
</feature>
<evidence type="ECO:0000313" key="3">
    <source>
        <dbReference type="Proteomes" id="UP000257144"/>
    </source>
</evidence>
<proteinExistence type="predicted"/>
<accession>A0A3D8GN25</accession>
<evidence type="ECO:0000313" key="2">
    <source>
        <dbReference type="EMBL" id="RDU35672.1"/>
    </source>
</evidence>
<dbReference type="AlphaFoldDB" id="A0A3D8GN25"/>
<organism evidence="2 3">
    <name type="scientific">Neobacillus piezotolerans</name>
    <dbReference type="NCBI Taxonomy" id="2259171"/>
    <lineage>
        <taxon>Bacteria</taxon>
        <taxon>Bacillati</taxon>
        <taxon>Bacillota</taxon>
        <taxon>Bacilli</taxon>
        <taxon>Bacillales</taxon>
        <taxon>Bacillaceae</taxon>
        <taxon>Neobacillus</taxon>
    </lineage>
</organism>
<keyword evidence="1" id="KW-1133">Transmembrane helix</keyword>
<keyword evidence="3" id="KW-1185">Reference proteome</keyword>
<dbReference type="Proteomes" id="UP000257144">
    <property type="component" value="Unassembled WGS sequence"/>
</dbReference>